<proteinExistence type="predicted"/>
<gene>
    <name evidence="3" type="ORF">NAG76_17350</name>
</gene>
<keyword evidence="1" id="KW-0732">Signal</keyword>
<sequence>MPKSCYTYSLLILLLLASYSTPFYAASASPNPFDFSQRTVSQPSVTINGQLITLQGPQPTLVKGKTYVPAQLFEHPDIQADITEFLYEDDSSVLISHFNGNLKIYADKSNYMFIDSSVDVADIMIDWQSPPPYLLEDDIMVPLRATAERIGISIDWDVATRTAILTTDDHYRAELQSPEEWEMWLGEQPLEYDDPSGKVITEEELSDYITSNGLHVLDKIILDKYTAVVLLIEEEDDKKFLCRNYIDRLKNGKLDSSMSMVIDEYDGPDVAVQRFGHHVSVGMFEQGLDMEYTHFEVDYIADGERVKVTYDITGKQGMFFDIPEEVTFGNVTFYGKNGYTFDTYFY</sequence>
<dbReference type="InterPro" id="IPR036582">
    <property type="entry name" value="Mao_N_sf"/>
</dbReference>
<feature type="chain" id="PRO_5039932094" evidence="1">
    <location>
        <begin position="26"/>
        <end position="346"/>
    </location>
</feature>
<dbReference type="InterPro" id="IPR012854">
    <property type="entry name" value="Cu_amine_oxidase-like_N"/>
</dbReference>
<evidence type="ECO:0000259" key="2">
    <source>
        <dbReference type="Pfam" id="PF07833"/>
    </source>
</evidence>
<protein>
    <submittedName>
        <fullName evidence="3">Copper amine oxidase N-terminal domain-containing protein</fullName>
    </submittedName>
</protein>
<accession>A0A9J6ZBM3</accession>
<evidence type="ECO:0000256" key="1">
    <source>
        <dbReference type="SAM" id="SignalP"/>
    </source>
</evidence>
<dbReference type="KEGG" id="plig:NAG76_17350"/>
<feature type="signal peptide" evidence="1">
    <location>
        <begin position="1"/>
        <end position="25"/>
    </location>
</feature>
<dbReference type="AlphaFoldDB" id="A0A9J6ZBM3"/>
<organism evidence="3 4">
    <name type="scientific">Candidatus Pristimantibacillus lignocellulolyticus</name>
    <dbReference type="NCBI Taxonomy" id="2994561"/>
    <lineage>
        <taxon>Bacteria</taxon>
        <taxon>Bacillati</taxon>
        <taxon>Bacillota</taxon>
        <taxon>Bacilli</taxon>
        <taxon>Bacillales</taxon>
        <taxon>Paenibacillaceae</taxon>
        <taxon>Candidatus Pristimantibacillus</taxon>
    </lineage>
</organism>
<dbReference type="Gene3D" id="3.30.457.10">
    <property type="entry name" value="Copper amine oxidase-like, N-terminal domain"/>
    <property type="match status" value="1"/>
</dbReference>
<reference evidence="3" key="1">
    <citation type="submission" date="2022-05" db="EMBL/GenBank/DDBJ databases">
        <title>Novel bacterial taxa in a minimal lignocellulolytic consortium and its capacity to transform plastics disclosed by genome-resolved metagenomics.</title>
        <authorList>
            <person name="Rodriguez C.A.D."/>
            <person name="Diaz-Garcia L."/>
            <person name="Herrera K."/>
            <person name="Tarazona N.A."/>
            <person name="Sproer C."/>
            <person name="Overmann J."/>
            <person name="Jimenez D.J."/>
        </authorList>
    </citation>
    <scope>NUCLEOTIDE SEQUENCE</scope>
    <source>
        <strain evidence="3">MAG5</strain>
    </source>
</reference>
<name>A0A9J6ZBM3_9BACL</name>
<dbReference type="Pfam" id="PF07833">
    <property type="entry name" value="Cu_amine_oxidN1"/>
    <property type="match status" value="1"/>
</dbReference>
<evidence type="ECO:0000313" key="3">
    <source>
        <dbReference type="EMBL" id="URN93582.1"/>
    </source>
</evidence>
<dbReference type="Proteomes" id="UP001056756">
    <property type="component" value="Chromosome"/>
</dbReference>
<dbReference type="EMBL" id="CP097899">
    <property type="protein sequence ID" value="URN93582.1"/>
    <property type="molecule type" value="Genomic_DNA"/>
</dbReference>
<evidence type="ECO:0000313" key="4">
    <source>
        <dbReference type="Proteomes" id="UP001056756"/>
    </source>
</evidence>
<feature type="domain" description="Copper amine oxidase-like N-terminal" evidence="2">
    <location>
        <begin position="130"/>
        <end position="170"/>
    </location>
</feature>